<dbReference type="GO" id="GO:0016715">
    <property type="term" value="F:oxidoreductase activity, acting on paired donors, with incorporation or reduction of molecular oxygen, reduced ascorbate as one donor, and incorporation of one atom of oxygen"/>
    <property type="evidence" value="ECO:0007669"/>
    <property type="project" value="InterPro"/>
</dbReference>
<evidence type="ECO:0000256" key="2">
    <source>
        <dbReference type="SAM" id="SignalP"/>
    </source>
</evidence>
<feature type="signal peptide" evidence="2">
    <location>
        <begin position="1"/>
        <end position="18"/>
    </location>
</feature>
<dbReference type="AlphaFoldDB" id="A0A4P6ZFS4"/>
<evidence type="ECO:0000256" key="1">
    <source>
        <dbReference type="ARBA" id="ARBA00023157"/>
    </source>
</evidence>
<dbReference type="Pfam" id="PF09113">
    <property type="entry name" value="N-glycanase_C"/>
    <property type="match status" value="1"/>
</dbReference>
<dbReference type="RefSeq" id="WP_133439914.1">
    <property type="nucleotide sequence ID" value="NZ_CP037954.1"/>
</dbReference>
<dbReference type="Pfam" id="PF22252">
    <property type="entry name" value="PNGase_F-II_N"/>
    <property type="match status" value="1"/>
</dbReference>
<evidence type="ECO:0000259" key="3">
    <source>
        <dbReference type="SMART" id="SM01290"/>
    </source>
</evidence>
<dbReference type="Gene3D" id="2.60.120.1570">
    <property type="entry name" value="Peptide-N-glycosidase F, N-terminal domain"/>
    <property type="match status" value="1"/>
</dbReference>
<dbReference type="NCBIfam" id="TIGR01200">
    <property type="entry name" value="GLPGLI"/>
    <property type="match status" value="1"/>
</dbReference>
<dbReference type="EMBL" id="CP037954">
    <property type="protein sequence ID" value="QBO58490.1"/>
    <property type="molecule type" value="Genomic_DNA"/>
</dbReference>
<dbReference type="Proteomes" id="UP000294419">
    <property type="component" value="Chromosome"/>
</dbReference>
<evidence type="ECO:0000313" key="4">
    <source>
        <dbReference type="EMBL" id="QBO58490.1"/>
    </source>
</evidence>
<feature type="chain" id="PRO_5020222940" description="Peptide-N-glycosidase F N-terminal domain-containing protein" evidence="2">
    <location>
        <begin position="19"/>
        <end position="554"/>
    </location>
</feature>
<dbReference type="KEGG" id="csal:NBC122_01675"/>
<accession>A0A4P6ZFS4</accession>
<protein>
    <recommendedName>
        <fullName evidence="3">Peptide-N-glycosidase F N-terminal domain-containing protein</fullName>
    </recommendedName>
</protein>
<keyword evidence="2" id="KW-0732">Signal</keyword>
<dbReference type="InterPro" id="IPR014784">
    <property type="entry name" value="Cu2_ascorb_mOase-like_C"/>
</dbReference>
<name>A0A4P6ZFS4_9FLAO</name>
<proteinExistence type="predicted"/>
<keyword evidence="5" id="KW-1185">Reference proteome</keyword>
<feature type="domain" description="Peptide-N-glycosidase F N-terminal" evidence="3">
    <location>
        <begin position="204"/>
        <end position="382"/>
    </location>
</feature>
<dbReference type="InterPro" id="IPR015196">
    <property type="entry name" value="PngaseF_N"/>
</dbReference>
<dbReference type="SMART" id="SM01290">
    <property type="entry name" value="N-glycanase_N"/>
    <property type="match status" value="1"/>
</dbReference>
<organism evidence="4 5">
    <name type="scientific">Chryseobacterium salivictor</name>
    <dbReference type="NCBI Taxonomy" id="2547600"/>
    <lineage>
        <taxon>Bacteria</taxon>
        <taxon>Pseudomonadati</taxon>
        <taxon>Bacteroidota</taxon>
        <taxon>Flavobacteriia</taxon>
        <taxon>Flavobacteriales</taxon>
        <taxon>Weeksellaceae</taxon>
        <taxon>Chryseobacterium group</taxon>
        <taxon>Chryseobacterium</taxon>
    </lineage>
</organism>
<sequence length="554" mass="62818">MKKLFLVVLFSVGQIVFAQNFKITYKTFFEGKENPKQDPVIVFTNAKETFILSEKTAERTKEIPFEIQKINRADHTVSQYAFLQNNLVSEYQNKEILAKQKFELKSETKKILGYLCKKAVTSINSNTMEIWYTDDLKVKGGPSILGQDLGLVLEITRNGNSTTKATEISKVKNFTVENIFAKKKITSTDELSYKELLWKSRFTTVPIFENETINFTKDLKSDEKILRFAKGTVILKKVKYPKIEANSNVFVELTEQSAGDAYDRTGTVFIIPQNKEKNFLDALQNGPKTVPAFDNGNGKTYQGVAATEIYEPALELMRFFTPFGIQQFNHLKLKDKNWHDKVMYRQDISDLKEMLSGKEFWTGVFIGNYDKNGHKISLEVTLHKDGLDVFKNNTAIPLFNTLNIMEMAGQDYATMFDSPNGLTTSFTLTKDLKNAKLRYITTGHGGWENGDEFLPKENRILVDGKEVFSFIPWRTDCGSYRLYNPASGNFANGLSSSDYSRSNWCPGTTTNPNYISLGDLKAGNHQIQILIPQGKREGNSFSSWNVSGVLLGDE</sequence>
<dbReference type="InterPro" id="IPR043022">
    <property type="entry name" value="PngaseF_N_sf"/>
</dbReference>
<dbReference type="Pfam" id="PF09112">
    <property type="entry name" value="N-glycanase_N"/>
    <property type="match status" value="1"/>
</dbReference>
<gene>
    <name evidence="4" type="ORF">NBC122_01675</name>
</gene>
<dbReference type="InterPro" id="IPR005901">
    <property type="entry name" value="GLPGLI"/>
</dbReference>
<evidence type="ECO:0000313" key="5">
    <source>
        <dbReference type="Proteomes" id="UP000294419"/>
    </source>
</evidence>
<dbReference type="Gene3D" id="2.60.120.230">
    <property type="match status" value="1"/>
</dbReference>
<dbReference type="InterPro" id="IPR008977">
    <property type="entry name" value="PHM/PNGase_F_dom_sf"/>
</dbReference>
<dbReference type="InterPro" id="IPR015197">
    <property type="entry name" value="PngaseF_C"/>
</dbReference>
<reference evidence="4 5" key="1">
    <citation type="submission" date="2019-03" db="EMBL/GenBank/DDBJ databases">
        <authorList>
            <person name="Kim H."/>
            <person name="Yu S.-M."/>
        </authorList>
    </citation>
    <scope>NUCLEOTIDE SEQUENCE [LARGE SCALE GENOMIC DNA]</scope>
    <source>
        <strain evidence="4 5">NBC122</strain>
    </source>
</reference>
<dbReference type="OrthoDB" id="6281169at2"/>
<keyword evidence="1" id="KW-1015">Disulfide bond</keyword>
<dbReference type="SUPFAM" id="SSF49742">
    <property type="entry name" value="PHM/PNGase F"/>
    <property type="match status" value="1"/>
</dbReference>